<dbReference type="PROSITE" id="PS50851">
    <property type="entry name" value="CHEW"/>
    <property type="match status" value="3"/>
</dbReference>
<evidence type="ECO:0000313" key="3">
    <source>
        <dbReference type="Proteomes" id="UP000663918"/>
    </source>
</evidence>
<organism evidence="2 3">
    <name type="scientific">Brevundimonas goettingensis</name>
    <dbReference type="NCBI Taxonomy" id="2774190"/>
    <lineage>
        <taxon>Bacteria</taxon>
        <taxon>Pseudomonadati</taxon>
        <taxon>Pseudomonadota</taxon>
        <taxon>Alphaproteobacteria</taxon>
        <taxon>Caulobacterales</taxon>
        <taxon>Caulobacteraceae</taxon>
        <taxon>Brevundimonas</taxon>
    </lineage>
</organism>
<dbReference type="GO" id="GO:0006935">
    <property type="term" value="P:chemotaxis"/>
    <property type="evidence" value="ECO:0007669"/>
    <property type="project" value="InterPro"/>
</dbReference>
<dbReference type="InterPro" id="IPR002545">
    <property type="entry name" value="CheW-lke_dom"/>
</dbReference>
<dbReference type="Pfam" id="PF01584">
    <property type="entry name" value="CheW"/>
    <property type="match status" value="3"/>
</dbReference>
<dbReference type="AlphaFoldDB" id="A0A975GXH7"/>
<reference evidence="2" key="1">
    <citation type="submission" date="2020-09" db="EMBL/GenBank/DDBJ databases">
        <title>Brevundimonas sp. LVF2 isolated from a puddle in Goettingen, Germany.</title>
        <authorList>
            <person name="Friedrich I."/>
            <person name="Klassen A."/>
            <person name="Hannes N."/>
            <person name="Schneider D."/>
            <person name="Hertel R."/>
            <person name="Daniel R."/>
        </authorList>
    </citation>
    <scope>NUCLEOTIDE SEQUENCE</scope>
    <source>
        <strain evidence="2">LVF2</strain>
    </source>
</reference>
<protein>
    <submittedName>
        <fullName evidence="2">Chemotaxis protein CheW</fullName>
    </submittedName>
</protein>
<feature type="domain" description="CheW-like" evidence="1">
    <location>
        <begin position="16"/>
        <end position="152"/>
    </location>
</feature>
<feature type="domain" description="CheW-like" evidence="1">
    <location>
        <begin position="332"/>
        <end position="472"/>
    </location>
</feature>
<dbReference type="GO" id="GO:0007165">
    <property type="term" value="P:signal transduction"/>
    <property type="evidence" value="ECO:0007669"/>
    <property type="project" value="InterPro"/>
</dbReference>
<dbReference type="PANTHER" id="PTHR22617">
    <property type="entry name" value="CHEMOTAXIS SENSOR HISTIDINE KINASE-RELATED"/>
    <property type="match status" value="1"/>
</dbReference>
<evidence type="ECO:0000259" key="1">
    <source>
        <dbReference type="PROSITE" id="PS50851"/>
    </source>
</evidence>
<dbReference type="SUPFAM" id="SSF50341">
    <property type="entry name" value="CheW-like"/>
    <property type="match status" value="3"/>
</dbReference>
<dbReference type="Proteomes" id="UP000663918">
    <property type="component" value="Chromosome"/>
</dbReference>
<name>A0A975GXH7_9CAUL</name>
<dbReference type="EMBL" id="CP062222">
    <property type="protein sequence ID" value="QTC92889.1"/>
    <property type="molecule type" value="Genomic_DNA"/>
</dbReference>
<dbReference type="SMART" id="SM00260">
    <property type="entry name" value="CheW"/>
    <property type="match status" value="3"/>
</dbReference>
<dbReference type="KEGG" id="bgoe:IFJ75_08620"/>
<gene>
    <name evidence="2" type="ORF">IFJ75_08620</name>
</gene>
<dbReference type="CDD" id="cd00588">
    <property type="entry name" value="CheW_like"/>
    <property type="match status" value="1"/>
</dbReference>
<dbReference type="PANTHER" id="PTHR22617:SF23">
    <property type="entry name" value="CHEMOTAXIS PROTEIN CHEW"/>
    <property type="match status" value="1"/>
</dbReference>
<accession>A0A975GXH7</accession>
<dbReference type="GO" id="GO:0005829">
    <property type="term" value="C:cytosol"/>
    <property type="evidence" value="ECO:0007669"/>
    <property type="project" value="TreeGrafter"/>
</dbReference>
<evidence type="ECO:0000313" key="2">
    <source>
        <dbReference type="EMBL" id="QTC92889.1"/>
    </source>
</evidence>
<keyword evidence="3" id="KW-1185">Reference proteome</keyword>
<feature type="domain" description="CheW-like" evidence="1">
    <location>
        <begin position="169"/>
        <end position="310"/>
    </location>
</feature>
<proteinExistence type="predicted"/>
<dbReference type="InterPro" id="IPR036061">
    <property type="entry name" value="CheW-like_dom_sf"/>
</dbReference>
<dbReference type="InterPro" id="IPR039315">
    <property type="entry name" value="CheW"/>
</dbReference>
<dbReference type="Gene3D" id="2.30.30.40">
    <property type="entry name" value="SH3 Domains"/>
    <property type="match status" value="2"/>
</dbReference>
<dbReference type="Gene3D" id="2.40.50.180">
    <property type="entry name" value="CheA-289, Domain 4"/>
    <property type="match status" value="3"/>
</dbReference>
<sequence length="486" mass="49794">MSVSPVAPGSPTDTAMIPVLRFRVDGVTMAAPSAIVSEVARDLAVTRVPHAPACVDGVASLRGAVLPVISAARLLGRAETPATAAGRLIVMDLERPLALKVDAVIGLGEMKASGHGKAPVFVAEDEAIRVVDLDGALLAAFGTTRTGGASSRPLAAGPGPEMADQVEATTQILTFTVAGQTHGLPIAAVVEAINTPQGIASLPHGERADLGVVPYRRGVLPVVDLAALMGLVPPTAAGKLIVVRIGSALAGLRVDGLQVVLRIPDSAIGPAPALLNRGGGEAAIEALARVGSGRVVSLLSPERLFRPEALEQIMADGRQELETVAEDSMQDTETFLIFHLGGETYGLPVADIDEVVTAPETLTRVPNAPGFIEGVMDLRGRVVPVIDQGKRFGADRAATTVRKVIVTAAGALQAGFIVDAVAGIRAIARSDLAPASDLLADDRAIFDRVARNPDGTVILIADARTLLDQAEADVLAALSPGLGSPA</sequence>
<dbReference type="RefSeq" id="WP_207932171.1">
    <property type="nucleotide sequence ID" value="NZ_CP062222.1"/>
</dbReference>